<name>A0A0W1AMV6_9GAMM</name>
<gene>
    <name evidence="2" type="ORF">Lwal_0435</name>
</gene>
<keyword evidence="3" id="KW-1185">Reference proteome</keyword>
<sequence length="56" mass="6641">MKTITKDIVITVMVKLVLLFLLWYFCVREMHPELSSSKEWFLGKNEPAELNSINKR</sequence>
<dbReference type="RefSeq" id="WP_165481838.1">
    <property type="nucleotide sequence ID" value="NZ_CAAAIQ010000002.1"/>
</dbReference>
<proteinExistence type="predicted"/>
<dbReference type="AlphaFoldDB" id="A0A0W1AMV6"/>
<dbReference type="PATRIC" id="fig|66969.6.peg.469"/>
<reference evidence="2 3" key="1">
    <citation type="submission" date="2015-11" db="EMBL/GenBank/DDBJ databases">
        <title>Genomic analysis of 38 Legionella species identifies large and diverse effector repertoires.</title>
        <authorList>
            <person name="Burstein D."/>
            <person name="Amaro F."/>
            <person name="Zusman T."/>
            <person name="Lifshitz Z."/>
            <person name="Cohen O."/>
            <person name="Gilbert J.A."/>
            <person name="Pupko T."/>
            <person name="Shuman H.A."/>
            <person name="Segal G."/>
        </authorList>
    </citation>
    <scope>NUCLEOTIDE SEQUENCE [LARGE SCALE GENOMIC DNA]</scope>
    <source>
        <strain evidence="2 3">ATCC 51914</strain>
    </source>
</reference>
<dbReference type="NCBIfam" id="NF045611">
    <property type="entry name" value="small_CydP"/>
    <property type="match status" value="1"/>
</dbReference>
<keyword evidence="1" id="KW-0812">Transmembrane</keyword>
<evidence type="ECO:0000313" key="2">
    <source>
        <dbReference type="EMBL" id="KTD82693.1"/>
    </source>
</evidence>
<dbReference type="Proteomes" id="UP000054729">
    <property type="component" value="Unassembled WGS sequence"/>
</dbReference>
<keyword evidence="1" id="KW-0472">Membrane</keyword>
<comment type="caution">
    <text evidence="2">The sequence shown here is derived from an EMBL/GenBank/DDBJ whole genome shotgun (WGS) entry which is preliminary data.</text>
</comment>
<dbReference type="EMBL" id="LNZB01000007">
    <property type="protein sequence ID" value="KTD82693.1"/>
    <property type="molecule type" value="Genomic_DNA"/>
</dbReference>
<keyword evidence="1" id="KW-1133">Transmembrane helix</keyword>
<feature type="transmembrane region" description="Helical" evidence="1">
    <location>
        <begin position="7"/>
        <end position="25"/>
    </location>
</feature>
<accession>A0A0W1AMV6</accession>
<evidence type="ECO:0000256" key="1">
    <source>
        <dbReference type="SAM" id="Phobius"/>
    </source>
</evidence>
<protein>
    <submittedName>
        <fullName evidence="2">Uncharacterized protein</fullName>
    </submittedName>
</protein>
<dbReference type="STRING" id="66969.Lwal_0435"/>
<organism evidence="2 3">
    <name type="scientific">Legionella waltersii</name>
    <dbReference type="NCBI Taxonomy" id="66969"/>
    <lineage>
        <taxon>Bacteria</taxon>
        <taxon>Pseudomonadati</taxon>
        <taxon>Pseudomonadota</taxon>
        <taxon>Gammaproteobacteria</taxon>
        <taxon>Legionellales</taxon>
        <taxon>Legionellaceae</taxon>
        <taxon>Legionella</taxon>
    </lineage>
</organism>
<evidence type="ECO:0000313" key="3">
    <source>
        <dbReference type="Proteomes" id="UP000054729"/>
    </source>
</evidence>
<dbReference type="InterPro" id="IPR054636">
    <property type="entry name" value="CydP"/>
</dbReference>